<reference evidence="2" key="2">
    <citation type="submission" date="2015-06" db="EMBL/GenBank/DDBJ databases">
        <title>Environmentally co-occuring mercury resistance plasmids are genetically and phenotypically diverse and confer variable context-dependent fitness effects.</title>
        <authorList>
            <person name="Hall J.P.J."/>
            <person name="Harrison E."/>
            <person name="Lilley A.K."/>
            <person name="Paterson S."/>
            <person name="Spiers A.J."/>
            <person name="Brockhurst M.A."/>
        </authorList>
    </citation>
    <scope>NUCLEOTIDE SEQUENCE [LARGE SCALE GENOMIC DNA]</scope>
    <source>
        <strain evidence="2">SBW25</strain>
        <plasmid evidence="2">pQBR57</plasmid>
    </source>
</reference>
<keyword evidence="1" id="KW-0472">Membrane</keyword>
<dbReference type="AlphaFoldDB" id="A0A0G4E5C3"/>
<organism evidence="2">
    <name type="scientific">Pseudomonas fluorescens (strain SBW25)</name>
    <dbReference type="NCBI Taxonomy" id="216595"/>
    <lineage>
        <taxon>Bacteria</taxon>
        <taxon>Pseudomonadati</taxon>
        <taxon>Pseudomonadota</taxon>
        <taxon>Gammaproteobacteria</taxon>
        <taxon>Pseudomonadales</taxon>
        <taxon>Pseudomonadaceae</taxon>
        <taxon>Pseudomonas</taxon>
    </lineage>
</organism>
<dbReference type="EMBL" id="LN713926">
    <property type="protein sequence ID" value="CEK42218.1"/>
    <property type="molecule type" value="Genomic_DNA"/>
</dbReference>
<feature type="transmembrane region" description="Helical" evidence="1">
    <location>
        <begin position="27"/>
        <end position="49"/>
    </location>
</feature>
<keyword evidence="1" id="KW-1133">Transmembrane helix</keyword>
<accession>A0A0G4E5C3</accession>
<protein>
    <submittedName>
        <fullName evidence="2">Uncharacterized protein</fullName>
    </submittedName>
</protein>
<name>A0A0G4E5C3_PSEFS</name>
<feature type="transmembrane region" description="Helical" evidence="1">
    <location>
        <begin position="69"/>
        <end position="91"/>
    </location>
</feature>
<evidence type="ECO:0000256" key="1">
    <source>
        <dbReference type="SAM" id="Phobius"/>
    </source>
</evidence>
<sequence length="101" mass="11081">MQGVLLRRELCTDTLGIYQQGHIMDQVTASILSLIVAALVTYFGGNAFFDSNLSIAATLKAGLVTMHVRFVFFFVVAFSCYIALSWATAAMTHLSRSKKGR</sequence>
<keyword evidence="1" id="KW-0812">Transmembrane</keyword>
<gene>
    <name evidence="2" type="ORF">PQBR57_0265</name>
</gene>
<reference evidence="2" key="1">
    <citation type="submission" date="2014-12" db="EMBL/GenBank/DDBJ databases">
        <authorList>
            <person name="Hall J."/>
        </authorList>
    </citation>
    <scope>NUCLEOTIDE SEQUENCE [LARGE SCALE GENOMIC DNA]</scope>
    <source>
        <strain evidence="2">SBW25</strain>
        <plasmid evidence="2">pQBR57</plasmid>
    </source>
</reference>
<evidence type="ECO:0000313" key="2">
    <source>
        <dbReference type="EMBL" id="CEK42218.1"/>
    </source>
</evidence>
<proteinExistence type="predicted"/>
<geneLocation type="plasmid" evidence="2">
    <name>pQBR57</name>
</geneLocation>
<keyword evidence="2" id="KW-0614">Plasmid</keyword>